<dbReference type="PANTHER" id="PTHR43471">
    <property type="entry name" value="ABC TRANSPORTER PERMEASE"/>
    <property type="match status" value="1"/>
</dbReference>
<organism evidence="2 3">
    <name type="scientific">Halorubrum tibetense</name>
    <dbReference type="NCBI Taxonomy" id="175631"/>
    <lineage>
        <taxon>Archaea</taxon>
        <taxon>Methanobacteriati</taxon>
        <taxon>Methanobacteriota</taxon>
        <taxon>Stenosarchaea group</taxon>
        <taxon>Halobacteria</taxon>
        <taxon>Halobacteriales</taxon>
        <taxon>Haloferacaceae</taxon>
        <taxon>Halorubrum</taxon>
    </lineage>
</organism>
<dbReference type="Pfam" id="PF12679">
    <property type="entry name" value="ABC2_membrane_2"/>
    <property type="match status" value="1"/>
</dbReference>
<keyword evidence="3" id="KW-1185">Reference proteome</keyword>
<proteinExistence type="predicted"/>
<keyword evidence="1" id="KW-0812">Transmembrane</keyword>
<dbReference type="AlphaFoldDB" id="A0ABD5S8N8"/>
<feature type="transmembrane region" description="Helical" evidence="1">
    <location>
        <begin position="138"/>
        <end position="160"/>
    </location>
</feature>
<evidence type="ECO:0000256" key="1">
    <source>
        <dbReference type="SAM" id="Phobius"/>
    </source>
</evidence>
<sequence length="281" mass="29483">MSALVIARKEFVDAIRSRTLQGLVVLFATFICGGIVVATNVPTLIDADVDPATFGILFGLLSPAALVVPVISVLVGYRAIAGEVADGGIYCLLGLPHTRRDVLVGKFLGRFGVVTAAILVGFTVGAATLYLTVTSFAVGPYLTFVAATLLLGGVYLAFTTSISAATASPSRAAWGGFGVFVVFQFLWELAGFLARYAVTGTASPEPPLPAWYTTFVRLSPQNAYQAAATVGLPSDDPFVAGIVAGEEASLLTSRPFAFVILIGWLSIPLAVSYWQVTTMEF</sequence>
<dbReference type="PANTHER" id="PTHR43471:SF1">
    <property type="entry name" value="ABC TRANSPORTER PERMEASE PROTEIN NOSY-RELATED"/>
    <property type="match status" value="1"/>
</dbReference>
<feature type="transmembrane region" description="Helical" evidence="1">
    <location>
        <begin position="53"/>
        <end position="77"/>
    </location>
</feature>
<feature type="transmembrane region" description="Helical" evidence="1">
    <location>
        <begin position="20"/>
        <end position="41"/>
    </location>
</feature>
<accession>A0ABD5S8N8</accession>
<feature type="transmembrane region" description="Helical" evidence="1">
    <location>
        <begin position="172"/>
        <end position="198"/>
    </location>
</feature>
<keyword evidence="1" id="KW-1133">Transmembrane helix</keyword>
<evidence type="ECO:0000313" key="3">
    <source>
        <dbReference type="Proteomes" id="UP001596442"/>
    </source>
</evidence>
<protein>
    <submittedName>
        <fullName evidence="2">ABC transporter permease subunit</fullName>
    </submittedName>
</protein>
<feature type="transmembrane region" description="Helical" evidence="1">
    <location>
        <begin position="256"/>
        <end position="276"/>
    </location>
</feature>
<dbReference type="RefSeq" id="WP_379779732.1">
    <property type="nucleotide sequence ID" value="NZ_JBHSWW010000038.1"/>
</dbReference>
<reference evidence="2 3" key="1">
    <citation type="journal article" date="2019" name="Int. J. Syst. Evol. Microbiol.">
        <title>The Global Catalogue of Microorganisms (GCM) 10K type strain sequencing project: providing services to taxonomists for standard genome sequencing and annotation.</title>
        <authorList>
            <consortium name="The Broad Institute Genomics Platform"/>
            <consortium name="The Broad Institute Genome Sequencing Center for Infectious Disease"/>
            <person name="Wu L."/>
            <person name="Ma J."/>
        </authorList>
    </citation>
    <scope>NUCLEOTIDE SEQUENCE [LARGE SCALE GENOMIC DNA]</scope>
    <source>
        <strain evidence="2 3">CGMCC 1.3239</strain>
    </source>
</reference>
<feature type="transmembrane region" description="Helical" evidence="1">
    <location>
        <begin position="107"/>
        <end position="132"/>
    </location>
</feature>
<keyword evidence="1" id="KW-0472">Membrane</keyword>
<dbReference type="Proteomes" id="UP001596442">
    <property type="component" value="Unassembled WGS sequence"/>
</dbReference>
<comment type="caution">
    <text evidence="2">The sequence shown here is derived from an EMBL/GenBank/DDBJ whole genome shotgun (WGS) entry which is preliminary data.</text>
</comment>
<evidence type="ECO:0000313" key="2">
    <source>
        <dbReference type="EMBL" id="MFC6752748.1"/>
    </source>
</evidence>
<gene>
    <name evidence="2" type="ORF">ACFQEU_04610</name>
</gene>
<dbReference type="EMBL" id="JBHSWW010000038">
    <property type="protein sequence ID" value="MFC6752748.1"/>
    <property type="molecule type" value="Genomic_DNA"/>
</dbReference>
<dbReference type="GO" id="GO:0005886">
    <property type="term" value="C:plasma membrane"/>
    <property type="evidence" value="ECO:0007669"/>
    <property type="project" value="UniProtKB-SubCell"/>
</dbReference>
<name>A0ABD5S8N8_9EURY</name>